<accession>A0ABD3NFJ9</accession>
<protein>
    <submittedName>
        <fullName evidence="2">Uncharacterized protein</fullName>
    </submittedName>
</protein>
<reference evidence="2 3" key="1">
    <citation type="submission" date="2024-10" db="EMBL/GenBank/DDBJ databases">
        <title>Updated reference genomes for cyclostephanoid diatoms.</title>
        <authorList>
            <person name="Roberts W.R."/>
            <person name="Alverson A.J."/>
        </authorList>
    </citation>
    <scope>NUCLEOTIDE SEQUENCE [LARGE SCALE GENOMIC DNA]</scope>
    <source>
        <strain evidence="2 3">AJA010-31</strain>
    </source>
</reference>
<dbReference type="AlphaFoldDB" id="A0ABD3NFJ9"/>
<organism evidence="2 3">
    <name type="scientific">Cyclotella atomus</name>
    <dbReference type="NCBI Taxonomy" id="382360"/>
    <lineage>
        <taxon>Eukaryota</taxon>
        <taxon>Sar</taxon>
        <taxon>Stramenopiles</taxon>
        <taxon>Ochrophyta</taxon>
        <taxon>Bacillariophyta</taxon>
        <taxon>Coscinodiscophyceae</taxon>
        <taxon>Thalassiosirophycidae</taxon>
        <taxon>Stephanodiscales</taxon>
        <taxon>Stephanodiscaceae</taxon>
        <taxon>Cyclotella</taxon>
    </lineage>
</organism>
<gene>
    <name evidence="2" type="ORF">ACHAWO_001179</name>
</gene>
<dbReference type="Proteomes" id="UP001530400">
    <property type="component" value="Unassembled WGS sequence"/>
</dbReference>
<proteinExistence type="predicted"/>
<evidence type="ECO:0000313" key="2">
    <source>
        <dbReference type="EMBL" id="KAL3774864.1"/>
    </source>
</evidence>
<evidence type="ECO:0000256" key="1">
    <source>
        <dbReference type="SAM" id="MobiDB-lite"/>
    </source>
</evidence>
<comment type="caution">
    <text evidence="2">The sequence shown here is derived from an EMBL/GenBank/DDBJ whole genome shotgun (WGS) entry which is preliminary data.</text>
</comment>
<dbReference type="EMBL" id="JALLPJ020001175">
    <property type="protein sequence ID" value="KAL3774864.1"/>
    <property type="molecule type" value="Genomic_DNA"/>
</dbReference>
<keyword evidence="3" id="KW-1185">Reference proteome</keyword>
<evidence type="ECO:0000313" key="3">
    <source>
        <dbReference type="Proteomes" id="UP001530400"/>
    </source>
</evidence>
<sequence>MPTQVDIALSKGKEEIEAAVAAQNEVTSTAAAAATDQQDLSPLFRDEVQRHEMRYLDTFLSPDRPSNRSIAECNEEDDNSNVSSNADQCVGQVFHQGLNYQPSELTRIAKLMGTNNYHDSPVSAAKTINNPAVLREETPAQDHSSAEVNISYTRHATINKTKSSKNKDNKANSKRPTPSANKKRQFNNRFMRKVKLKSRQVATSMIKNANRCTRKASVLSHMIRGSVASAVNRIHVLLDETRVNSTNVLDSKAPIRNEPITTQSQRRESSAVKNVPPLNAFAPKWAGAQLVKQQAKHYIDNSMLSGKNT</sequence>
<feature type="region of interest" description="Disordered" evidence="1">
    <location>
        <begin position="153"/>
        <end position="186"/>
    </location>
</feature>
<name>A0ABD3NFJ9_9STRA</name>